<dbReference type="EMBL" id="CM023484">
    <property type="protein sequence ID" value="KAH6934703.1"/>
    <property type="molecule type" value="Genomic_DNA"/>
</dbReference>
<evidence type="ECO:0000313" key="2">
    <source>
        <dbReference type="Proteomes" id="UP000821845"/>
    </source>
</evidence>
<organism evidence="1 2">
    <name type="scientific">Hyalomma asiaticum</name>
    <name type="common">Tick</name>
    <dbReference type="NCBI Taxonomy" id="266040"/>
    <lineage>
        <taxon>Eukaryota</taxon>
        <taxon>Metazoa</taxon>
        <taxon>Ecdysozoa</taxon>
        <taxon>Arthropoda</taxon>
        <taxon>Chelicerata</taxon>
        <taxon>Arachnida</taxon>
        <taxon>Acari</taxon>
        <taxon>Parasitiformes</taxon>
        <taxon>Ixodida</taxon>
        <taxon>Ixodoidea</taxon>
        <taxon>Ixodidae</taxon>
        <taxon>Hyalomminae</taxon>
        <taxon>Hyalomma</taxon>
    </lineage>
</organism>
<proteinExistence type="predicted"/>
<name>A0ACB7SJ11_HYAAI</name>
<reference evidence="1" key="1">
    <citation type="submission" date="2020-05" db="EMBL/GenBank/DDBJ databases">
        <title>Large-scale comparative analyses of tick genomes elucidate their genetic diversity and vector capacities.</title>
        <authorList>
            <person name="Jia N."/>
            <person name="Wang J."/>
            <person name="Shi W."/>
            <person name="Du L."/>
            <person name="Sun Y."/>
            <person name="Zhan W."/>
            <person name="Jiang J."/>
            <person name="Wang Q."/>
            <person name="Zhang B."/>
            <person name="Ji P."/>
            <person name="Sakyi L.B."/>
            <person name="Cui X."/>
            <person name="Yuan T."/>
            <person name="Jiang B."/>
            <person name="Yang W."/>
            <person name="Lam T.T.-Y."/>
            <person name="Chang Q."/>
            <person name="Ding S."/>
            <person name="Wang X."/>
            <person name="Zhu J."/>
            <person name="Ruan X."/>
            <person name="Zhao L."/>
            <person name="Wei J."/>
            <person name="Que T."/>
            <person name="Du C."/>
            <person name="Cheng J."/>
            <person name="Dai P."/>
            <person name="Han X."/>
            <person name="Huang E."/>
            <person name="Gao Y."/>
            <person name="Liu J."/>
            <person name="Shao H."/>
            <person name="Ye R."/>
            <person name="Li L."/>
            <person name="Wei W."/>
            <person name="Wang X."/>
            <person name="Wang C."/>
            <person name="Yang T."/>
            <person name="Huo Q."/>
            <person name="Li W."/>
            <person name="Guo W."/>
            <person name="Chen H."/>
            <person name="Zhou L."/>
            <person name="Ni X."/>
            <person name="Tian J."/>
            <person name="Zhou Y."/>
            <person name="Sheng Y."/>
            <person name="Liu T."/>
            <person name="Pan Y."/>
            <person name="Xia L."/>
            <person name="Li J."/>
            <person name="Zhao F."/>
            <person name="Cao W."/>
        </authorList>
    </citation>
    <scope>NUCLEOTIDE SEQUENCE</scope>
    <source>
        <strain evidence="1">Hyas-2018</strain>
    </source>
</reference>
<keyword evidence="2" id="KW-1185">Reference proteome</keyword>
<comment type="caution">
    <text evidence="1">The sequence shown here is derived from an EMBL/GenBank/DDBJ whole genome shotgun (WGS) entry which is preliminary data.</text>
</comment>
<protein>
    <submittedName>
        <fullName evidence="1">Uncharacterized protein</fullName>
    </submittedName>
</protein>
<sequence>MTRDITGLMTTSCFSENKKDKTLIESAIRQIEDNTCVKFVPYDYELRDYIYIVPLKGCYSYVGRVRGEQTVSLGKGCLYIGTIVHELLHALGFFHEHSRRDRDDYLQIFLNNVQPGFRNQFEKLHFYGRNMLTGFDYNSIMLYGSTAFAINAKSPSMLTKNGSRIIEAYQKGGLSNADIERIRLVYGCKDPAVH</sequence>
<evidence type="ECO:0000313" key="1">
    <source>
        <dbReference type="EMBL" id="KAH6934703.1"/>
    </source>
</evidence>
<accession>A0ACB7SJ11</accession>
<dbReference type="Proteomes" id="UP000821845">
    <property type="component" value="Chromosome 4"/>
</dbReference>
<gene>
    <name evidence="1" type="ORF">HPB50_027218</name>
</gene>